<evidence type="ECO:0000256" key="6">
    <source>
        <dbReference type="ARBA" id="ARBA00022857"/>
    </source>
</evidence>
<keyword evidence="6 10" id="KW-0521">NADP</keyword>
<dbReference type="GO" id="GO:0102264">
    <property type="term" value="F:tRNA-dihydrouridine20 synthase activity"/>
    <property type="evidence" value="ECO:0007669"/>
    <property type="project" value="UniProtKB-EC"/>
</dbReference>
<dbReference type="GO" id="GO:0000049">
    <property type="term" value="F:tRNA binding"/>
    <property type="evidence" value="ECO:0007669"/>
    <property type="project" value="UniProtKB-UniRule"/>
</dbReference>
<feature type="site" description="Interacts with tRNA; defines subfamily-specific binding signature" evidence="10">
    <location>
        <position position="335"/>
    </location>
</feature>
<dbReference type="FunFam" id="3.20.20.70:FF:000083">
    <property type="entry name" value="tRNA-dihydrouridine(20/20a) synthase"/>
    <property type="match status" value="1"/>
</dbReference>
<dbReference type="EMBL" id="DRKP01000070">
    <property type="protein sequence ID" value="HEB96035.1"/>
    <property type="molecule type" value="Genomic_DNA"/>
</dbReference>
<evidence type="ECO:0000313" key="16">
    <source>
        <dbReference type="EMBL" id="HEB96035.1"/>
    </source>
</evidence>
<dbReference type="Proteomes" id="UP000886251">
    <property type="component" value="Unassembled WGS sequence"/>
</dbReference>
<evidence type="ECO:0000256" key="3">
    <source>
        <dbReference type="ARBA" id="ARBA00022630"/>
    </source>
</evidence>
<evidence type="ECO:0000256" key="14">
    <source>
        <dbReference type="SAM" id="MobiDB-lite"/>
    </source>
</evidence>
<evidence type="ECO:0000256" key="2">
    <source>
        <dbReference type="ARBA" id="ARBA00022555"/>
    </source>
</evidence>
<keyword evidence="4 10" id="KW-0288">FMN</keyword>
<dbReference type="Pfam" id="PF01207">
    <property type="entry name" value="Dus"/>
    <property type="match status" value="1"/>
</dbReference>
<dbReference type="InterPro" id="IPR035587">
    <property type="entry name" value="DUS-like_FMN-bd"/>
</dbReference>
<dbReference type="GO" id="GO:0010181">
    <property type="term" value="F:FMN binding"/>
    <property type="evidence" value="ECO:0007669"/>
    <property type="project" value="UniProtKB-UniRule"/>
</dbReference>
<evidence type="ECO:0000256" key="10">
    <source>
        <dbReference type="HAMAP-Rule" id="MF_02041"/>
    </source>
</evidence>
<comment type="catalytic activity">
    <reaction evidence="10">
        <text>5,6-dihydrouridine(20a) in tRNA + NAD(+) = uridine(20a) in tRNA + NADH + H(+)</text>
        <dbReference type="Rhea" id="RHEA:53348"/>
        <dbReference type="Rhea" id="RHEA-COMP:13535"/>
        <dbReference type="Rhea" id="RHEA-COMP:13536"/>
        <dbReference type="ChEBI" id="CHEBI:15378"/>
        <dbReference type="ChEBI" id="CHEBI:57540"/>
        <dbReference type="ChEBI" id="CHEBI:57945"/>
        <dbReference type="ChEBI" id="CHEBI:65315"/>
        <dbReference type="ChEBI" id="CHEBI:74443"/>
    </reaction>
</comment>
<dbReference type="InterPro" id="IPR018517">
    <property type="entry name" value="tRNA_hU_synthase_CS"/>
</dbReference>
<dbReference type="GO" id="GO:0050660">
    <property type="term" value="F:flavin adenine dinucleotide binding"/>
    <property type="evidence" value="ECO:0007669"/>
    <property type="project" value="InterPro"/>
</dbReference>
<feature type="site" description="Interacts with tRNA" evidence="10">
    <location>
        <position position="133"/>
    </location>
</feature>
<comment type="catalytic activity">
    <reaction evidence="10">
        <text>5,6-dihydrouridine(20a) in tRNA + NADP(+) = uridine(20a) in tRNA + NADPH + H(+)</text>
        <dbReference type="Rhea" id="RHEA:53344"/>
        <dbReference type="Rhea" id="RHEA-COMP:13535"/>
        <dbReference type="Rhea" id="RHEA-COMP:13536"/>
        <dbReference type="ChEBI" id="CHEBI:15378"/>
        <dbReference type="ChEBI" id="CHEBI:57783"/>
        <dbReference type="ChEBI" id="CHEBI:58349"/>
        <dbReference type="ChEBI" id="CHEBI:65315"/>
        <dbReference type="ChEBI" id="CHEBI:74443"/>
    </reaction>
</comment>
<evidence type="ECO:0000259" key="15">
    <source>
        <dbReference type="Pfam" id="PF01207"/>
    </source>
</evidence>
<keyword evidence="7 10" id="KW-0694">RNA-binding</keyword>
<comment type="similarity">
    <text evidence="10">Belongs to the Dus family. DusA subfamily.</text>
</comment>
<protein>
    <recommendedName>
        <fullName evidence="10">tRNA-dihydrouridine(20/20a) synthase</fullName>
        <ecNumber evidence="10">1.3.1.91</ecNumber>
    </recommendedName>
    <alternativeName>
        <fullName evidence="10">U20-specific dihydrouridine synthase</fullName>
        <shortName evidence="10">U20-specific Dus</shortName>
    </alternativeName>
    <alternativeName>
        <fullName evidence="10">tRNA-dihydrouridine synthase A</fullName>
    </alternativeName>
</protein>
<organism evidence="16">
    <name type="scientific">Sedimenticola thiotaurini</name>
    <dbReference type="NCBI Taxonomy" id="1543721"/>
    <lineage>
        <taxon>Bacteria</taxon>
        <taxon>Pseudomonadati</taxon>
        <taxon>Pseudomonadota</taxon>
        <taxon>Gammaproteobacteria</taxon>
        <taxon>Chromatiales</taxon>
        <taxon>Sedimenticolaceae</taxon>
        <taxon>Sedimenticola</taxon>
    </lineage>
</organism>
<feature type="region of interest" description="Disordered" evidence="14">
    <location>
        <begin position="14"/>
        <end position="38"/>
    </location>
</feature>
<evidence type="ECO:0000256" key="9">
    <source>
        <dbReference type="ARBA" id="ARBA00058013"/>
    </source>
</evidence>
<comment type="catalytic activity">
    <reaction evidence="10">
        <text>5,6-dihydrouridine(20) in tRNA + NADP(+) = uridine(20) in tRNA + NADPH + H(+)</text>
        <dbReference type="Rhea" id="RHEA:53336"/>
        <dbReference type="Rhea" id="RHEA-COMP:13533"/>
        <dbReference type="Rhea" id="RHEA-COMP:13534"/>
        <dbReference type="ChEBI" id="CHEBI:15378"/>
        <dbReference type="ChEBI" id="CHEBI:57783"/>
        <dbReference type="ChEBI" id="CHEBI:58349"/>
        <dbReference type="ChEBI" id="CHEBI:65315"/>
        <dbReference type="ChEBI" id="CHEBI:74443"/>
        <dbReference type="EC" id="1.3.1.91"/>
    </reaction>
</comment>
<comment type="caution">
    <text evidence="16">The sequence shown here is derived from an EMBL/GenBank/DDBJ whole genome shotgun (WGS) entry which is preliminary data.</text>
</comment>
<feature type="domain" description="DUS-like FMN-binding" evidence="15">
    <location>
        <begin position="51"/>
        <end position="354"/>
    </location>
</feature>
<dbReference type="Gene3D" id="3.20.20.70">
    <property type="entry name" value="Aldolase class I"/>
    <property type="match status" value="1"/>
</dbReference>
<dbReference type="SUPFAM" id="SSF51395">
    <property type="entry name" value="FMN-linked oxidoreductases"/>
    <property type="match status" value="1"/>
</dbReference>
<comment type="function">
    <text evidence="9 10">Catalyzes the synthesis of 5,6-dihydrouridine (D), a modified base found in the D-loop of most tRNAs, via the reduction of the C5-C6 double bond in target uridines. Specifically modifies U20 and U20a in tRNAs.</text>
</comment>
<dbReference type="AlphaFoldDB" id="A0A831W8N9"/>
<evidence type="ECO:0000256" key="1">
    <source>
        <dbReference type="ARBA" id="ARBA00001917"/>
    </source>
</evidence>
<dbReference type="PANTHER" id="PTHR42907:SF1">
    <property type="entry name" value="FMN-LINKED OXIDOREDUCTASES SUPERFAMILY PROTEIN"/>
    <property type="match status" value="1"/>
</dbReference>
<sequence>MAVPAEPLLPVGFTAGRLQDGRESGTIPAPRRAVDHTDPPAVPIIDRRLSIAPMLDWTDRHFRYFVRQITRRTLLYTEMVTTGALLHGDRARFLDFDPAEHPLALQLGGSEPAELAACCRLGEQWGYDEIDLNVGCPSDRVQSGRFGACLMLEPEVVADCIRAMRDATGLPVSVKHRTGVDHRDSYGALRDFVGTLAGAGCTIFIVHARKAWLQGLSPKENREVPPLQYQTVHRLKRDFPELEIVINGGITSLDQSLEQLQRVDGVMIGRQAYHQPWVLAQADRRIFGEPGTAPTRHQVIDRLLPYIDRERARGTPLQRITRHLLGLFHGCPNARAWRRLLSQEAHRRDAGSSLVARAAALVPESQ</sequence>
<dbReference type="PANTHER" id="PTHR42907">
    <property type="entry name" value="FMN-LINKED OXIDOREDUCTASES SUPERFAMILY PROTEIN"/>
    <property type="match status" value="1"/>
</dbReference>
<dbReference type="PIRSF" id="PIRSF006621">
    <property type="entry name" value="Dus"/>
    <property type="match status" value="1"/>
</dbReference>
<feature type="site" description="Interacts with tRNA" evidence="10">
    <location>
        <position position="222"/>
    </location>
</feature>
<keyword evidence="2 10" id="KW-0820">tRNA-binding</keyword>
<comment type="cofactor">
    <cofactor evidence="1 10 11 13">
        <name>FMN</name>
        <dbReference type="ChEBI" id="CHEBI:58210"/>
    </cofactor>
</comment>
<evidence type="ECO:0000256" key="7">
    <source>
        <dbReference type="ARBA" id="ARBA00022884"/>
    </source>
</evidence>
<feature type="binding site" evidence="10">
    <location>
        <begin position="53"/>
        <end position="55"/>
    </location>
    <ligand>
        <name>FMN</name>
        <dbReference type="ChEBI" id="CHEBI:58210"/>
    </ligand>
</feature>
<keyword evidence="5 10" id="KW-0819">tRNA processing</keyword>
<evidence type="ECO:0000256" key="4">
    <source>
        <dbReference type="ARBA" id="ARBA00022643"/>
    </source>
</evidence>
<dbReference type="InterPro" id="IPR004653">
    <property type="entry name" value="DusA"/>
</dbReference>
<accession>A0A831W8N9</accession>
<keyword evidence="3 10" id="KW-0285">Flavoprotein</keyword>
<reference evidence="16" key="1">
    <citation type="journal article" date="2020" name="mSystems">
        <title>Genome- and Community-Level Interaction Insights into Carbon Utilization and Element Cycling Functions of Hydrothermarchaeota in Hydrothermal Sediment.</title>
        <authorList>
            <person name="Zhou Z."/>
            <person name="Liu Y."/>
            <person name="Xu W."/>
            <person name="Pan J."/>
            <person name="Luo Z.H."/>
            <person name="Li M."/>
        </authorList>
    </citation>
    <scope>NUCLEOTIDE SEQUENCE [LARGE SCALE GENOMIC DNA]</scope>
    <source>
        <strain evidence="16">HyVt-443</strain>
    </source>
</reference>
<feature type="binding site" evidence="10 13">
    <location>
        <position position="106"/>
    </location>
    <ligand>
        <name>FMN</name>
        <dbReference type="ChEBI" id="CHEBI:58210"/>
    </ligand>
</feature>
<evidence type="ECO:0000256" key="13">
    <source>
        <dbReference type="PIRSR" id="PIRSR006621-2"/>
    </source>
</evidence>
<keyword evidence="8 10" id="KW-0560">Oxidoreductase</keyword>
<feature type="site" description="Interacts with tRNA; defines subfamily-specific binding signature" evidence="10">
    <location>
        <position position="338"/>
    </location>
</feature>
<feature type="binding site" evidence="10 13">
    <location>
        <begin position="247"/>
        <end position="249"/>
    </location>
    <ligand>
        <name>FMN</name>
        <dbReference type="ChEBI" id="CHEBI:58210"/>
    </ligand>
</feature>
<dbReference type="NCBIfam" id="NF008774">
    <property type="entry name" value="PRK11815.1"/>
    <property type="match status" value="1"/>
</dbReference>
<evidence type="ECO:0000256" key="11">
    <source>
        <dbReference type="PIRNR" id="PIRNR006621"/>
    </source>
</evidence>
<feature type="binding site" evidence="10 13">
    <location>
        <begin position="269"/>
        <end position="270"/>
    </location>
    <ligand>
        <name>FMN</name>
        <dbReference type="ChEBI" id="CHEBI:58210"/>
    </ligand>
</feature>
<proteinExistence type="inferred from homology"/>
<comment type="catalytic activity">
    <reaction evidence="10">
        <text>5,6-dihydrouridine(20) in tRNA + NAD(+) = uridine(20) in tRNA + NADH + H(+)</text>
        <dbReference type="Rhea" id="RHEA:53340"/>
        <dbReference type="Rhea" id="RHEA-COMP:13533"/>
        <dbReference type="Rhea" id="RHEA-COMP:13534"/>
        <dbReference type="ChEBI" id="CHEBI:15378"/>
        <dbReference type="ChEBI" id="CHEBI:57540"/>
        <dbReference type="ChEBI" id="CHEBI:57945"/>
        <dbReference type="ChEBI" id="CHEBI:65315"/>
        <dbReference type="ChEBI" id="CHEBI:74443"/>
        <dbReference type="EC" id="1.3.1.91"/>
    </reaction>
</comment>
<dbReference type="EC" id="1.3.1.91" evidence="10"/>
<gene>
    <name evidence="10 16" type="primary">dusA</name>
    <name evidence="16" type="ORF">ENI96_06365</name>
</gene>
<name>A0A831W8N9_9GAMM</name>
<comment type="similarity">
    <text evidence="11">Belongs to the dus family.</text>
</comment>
<keyword evidence="13" id="KW-0547">Nucleotide-binding</keyword>
<dbReference type="CDD" id="cd02801">
    <property type="entry name" value="DUS_like_FMN"/>
    <property type="match status" value="1"/>
</dbReference>
<dbReference type="Gene3D" id="1.20.120.1460">
    <property type="match status" value="1"/>
</dbReference>
<evidence type="ECO:0000256" key="5">
    <source>
        <dbReference type="ARBA" id="ARBA00022694"/>
    </source>
</evidence>
<dbReference type="InterPro" id="IPR001269">
    <property type="entry name" value="DUS_fam"/>
</dbReference>
<dbReference type="PROSITE" id="PS01136">
    <property type="entry name" value="UPF0034"/>
    <property type="match status" value="1"/>
</dbReference>
<feature type="active site" description="Proton donor" evidence="10 12">
    <location>
        <position position="136"/>
    </location>
</feature>
<dbReference type="InterPro" id="IPR013785">
    <property type="entry name" value="Aldolase_TIM"/>
</dbReference>
<feature type="binding site" evidence="10 13">
    <location>
        <position position="207"/>
    </location>
    <ligand>
        <name>FMN</name>
        <dbReference type="ChEBI" id="CHEBI:58210"/>
    </ligand>
</feature>
<evidence type="ECO:0000256" key="12">
    <source>
        <dbReference type="PIRSR" id="PIRSR006621-1"/>
    </source>
</evidence>
<dbReference type="NCBIfam" id="TIGR00742">
    <property type="entry name" value="yjbN"/>
    <property type="match status" value="1"/>
</dbReference>
<evidence type="ECO:0000256" key="8">
    <source>
        <dbReference type="ARBA" id="ARBA00023002"/>
    </source>
</evidence>
<feature type="binding site" evidence="10 13">
    <location>
        <position position="175"/>
    </location>
    <ligand>
        <name>FMN</name>
        <dbReference type="ChEBI" id="CHEBI:58210"/>
    </ligand>
</feature>
<feature type="site" description="Interacts with tRNA; defines subfamily-specific binding signature" evidence="10">
    <location>
        <position position="219"/>
    </location>
</feature>
<dbReference type="HAMAP" id="MF_02041">
    <property type="entry name" value="DusA_subfam"/>
    <property type="match status" value="1"/>
</dbReference>